<evidence type="ECO:0000256" key="9">
    <source>
        <dbReference type="ARBA" id="ARBA00022777"/>
    </source>
</evidence>
<evidence type="ECO:0000256" key="4">
    <source>
        <dbReference type="ARBA" id="ARBA00022630"/>
    </source>
</evidence>
<dbReference type="KEGG" id="uru:DSM104443_03717"/>
<dbReference type="NCBIfam" id="NF004159">
    <property type="entry name" value="PRK05627.1-2"/>
    <property type="match status" value="1"/>
</dbReference>
<keyword evidence="12" id="KW-0511">Multifunctional enzyme</keyword>
<organism evidence="17 18">
    <name type="scientific">Usitatibacter rugosus</name>
    <dbReference type="NCBI Taxonomy" id="2732067"/>
    <lineage>
        <taxon>Bacteria</taxon>
        <taxon>Pseudomonadati</taxon>
        <taxon>Pseudomonadota</taxon>
        <taxon>Betaproteobacteria</taxon>
        <taxon>Nitrosomonadales</taxon>
        <taxon>Usitatibacteraceae</taxon>
        <taxon>Usitatibacter</taxon>
    </lineage>
</organism>
<evidence type="ECO:0000256" key="3">
    <source>
        <dbReference type="ARBA" id="ARBA00005201"/>
    </source>
</evidence>
<evidence type="ECO:0000256" key="8">
    <source>
        <dbReference type="ARBA" id="ARBA00022741"/>
    </source>
</evidence>
<dbReference type="UniPathway" id="UPA00277">
    <property type="reaction ID" value="UER00407"/>
</dbReference>
<feature type="domain" description="Riboflavin kinase" evidence="16">
    <location>
        <begin position="180"/>
        <end position="305"/>
    </location>
</feature>
<evidence type="ECO:0000259" key="16">
    <source>
        <dbReference type="SMART" id="SM00904"/>
    </source>
</evidence>
<dbReference type="PIRSF" id="PIRSF004491">
    <property type="entry name" value="FAD_Synth"/>
    <property type="match status" value="1"/>
</dbReference>
<gene>
    <name evidence="17" type="primary">ribF</name>
    <name evidence="17" type="ORF">DSM104443_03717</name>
</gene>
<accession>A0A6M4GZE2</accession>
<evidence type="ECO:0000256" key="11">
    <source>
        <dbReference type="ARBA" id="ARBA00022840"/>
    </source>
</evidence>
<protein>
    <recommendedName>
        <fullName evidence="15">Riboflavin biosynthesis protein</fullName>
    </recommendedName>
    <domain>
        <recommendedName>
            <fullName evidence="15">Riboflavin kinase</fullName>
            <ecNumber evidence="15">2.7.1.26</ecNumber>
        </recommendedName>
        <alternativeName>
            <fullName evidence="15">Flavokinase</fullName>
        </alternativeName>
    </domain>
    <domain>
        <recommendedName>
            <fullName evidence="15">FMN adenylyltransferase</fullName>
            <ecNumber evidence="15">2.7.7.2</ecNumber>
        </recommendedName>
        <alternativeName>
            <fullName evidence="15">FAD pyrophosphorylase</fullName>
        </alternativeName>
        <alternativeName>
            <fullName evidence="15">FAD synthase</fullName>
        </alternativeName>
    </domain>
</protein>
<dbReference type="InterPro" id="IPR023465">
    <property type="entry name" value="Riboflavin_kinase_dom_sf"/>
</dbReference>
<dbReference type="GO" id="GO:0006747">
    <property type="term" value="P:FAD biosynthetic process"/>
    <property type="evidence" value="ECO:0007669"/>
    <property type="project" value="UniProtKB-UniRule"/>
</dbReference>
<dbReference type="GO" id="GO:0009398">
    <property type="term" value="P:FMN biosynthetic process"/>
    <property type="evidence" value="ECO:0007669"/>
    <property type="project" value="UniProtKB-UniRule"/>
</dbReference>
<dbReference type="Gene3D" id="2.40.30.30">
    <property type="entry name" value="Riboflavin kinase-like"/>
    <property type="match status" value="1"/>
</dbReference>
<dbReference type="Pfam" id="PF01687">
    <property type="entry name" value="Flavokinase"/>
    <property type="match status" value="1"/>
</dbReference>
<dbReference type="InterPro" id="IPR015864">
    <property type="entry name" value="FAD_synthase"/>
</dbReference>
<evidence type="ECO:0000256" key="15">
    <source>
        <dbReference type="PIRNR" id="PIRNR004491"/>
    </source>
</evidence>
<keyword evidence="6 15" id="KW-0808">Transferase</keyword>
<keyword evidence="8 15" id="KW-0547">Nucleotide-binding</keyword>
<dbReference type="GO" id="GO:0009231">
    <property type="term" value="P:riboflavin biosynthetic process"/>
    <property type="evidence" value="ECO:0007669"/>
    <property type="project" value="InterPro"/>
</dbReference>
<dbReference type="EC" id="2.7.1.26" evidence="15"/>
<evidence type="ECO:0000256" key="7">
    <source>
        <dbReference type="ARBA" id="ARBA00022695"/>
    </source>
</evidence>
<keyword evidence="4 15" id="KW-0285">Flavoprotein</keyword>
<reference evidence="17 18" key="1">
    <citation type="submission" date="2020-04" db="EMBL/GenBank/DDBJ databases">
        <title>Usitatibacter rugosus gen. nov., sp. nov. and Usitatibacter palustris sp. nov., novel members of Usitatibacteraceae fam. nov. within the order Nitrosomonadales isolated from soil.</title>
        <authorList>
            <person name="Huber K.J."/>
            <person name="Neumann-Schaal M."/>
            <person name="Geppert A."/>
            <person name="Luckner M."/>
            <person name="Wanner G."/>
            <person name="Overmann J."/>
        </authorList>
    </citation>
    <scope>NUCLEOTIDE SEQUENCE [LARGE SCALE GENOMIC DNA]</scope>
    <source>
        <strain evidence="17 18">0125_3</strain>
    </source>
</reference>
<evidence type="ECO:0000256" key="2">
    <source>
        <dbReference type="ARBA" id="ARBA00004726"/>
    </source>
</evidence>
<evidence type="ECO:0000256" key="10">
    <source>
        <dbReference type="ARBA" id="ARBA00022827"/>
    </source>
</evidence>
<dbReference type="GO" id="GO:0005524">
    <property type="term" value="F:ATP binding"/>
    <property type="evidence" value="ECO:0007669"/>
    <property type="project" value="UniProtKB-UniRule"/>
</dbReference>
<dbReference type="SMART" id="SM00904">
    <property type="entry name" value="Flavokinase"/>
    <property type="match status" value="1"/>
</dbReference>
<evidence type="ECO:0000313" key="17">
    <source>
        <dbReference type="EMBL" id="QJR12626.1"/>
    </source>
</evidence>
<evidence type="ECO:0000256" key="1">
    <source>
        <dbReference type="ARBA" id="ARBA00002121"/>
    </source>
</evidence>
<dbReference type="CDD" id="cd02064">
    <property type="entry name" value="FAD_synthetase_N"/>
    <property type="match status" value="1"/>
</dbReference>
<dbReference type="UniPathway" id="UPA00276">
    <property type="reaction ID" value="UER00406"/>
</dbReference>
<dbReference type="Pfam" id="PF06574">
    <property type="entry name" value="FAD_syn"/>
    <property type="match status" value="1"/>
</dbReference>
<comment type="pathway">
    <text evidence="2 15">Cofactor biosynthesis; FAD biosynthesis; FAD from FMN: step 1/1.</text>
</comment>
<dbReference type="PANTHER" id="PTHR22749">
    <property type="entry name" value="RIBOFLAVIN KINASE/FMN ADENYLYLTRANSFERASE"/>
    <property type="match status" value="1"/>
</dbReference>
<comment type="catalytic activity">
    <reaction evidence="14 15">
        <text>FMN + ATP + H(+) = FAD + diphosphate</text>
        <dbReference type="Rhea" id="RHEA:17237"/>
        <dbReference type="ChEBI" id="CHEBI:15378"/>
        <dbReference type="ChEBI" id="CHEBI:30616"/>
        <dbReference type="ChEBI" id="CHEBI:33019"/>
        <dbReference type="ChEBI" id="CHEBI:57692"/>
        <dbReference type="ChEBI" id="CHEBI:58210"/>
        <dbReference type="EC" id="2.7.7.2"/>
    </reaction>
</comment>
<evidence type="ECO:0000256" key="14">
    <source>
        <dbReference type="ARBA" id="ARBA00049494"/>
    </source>
</evidence>
<dbReference type="InterPro" id="IPR015865">
    <property type="entry name" value="Riboflavin_kinase_bac/euk"/>
</dbReference>
<dbReference type="InterPro" id="IPR023468">
    <property type="entry name" value="Riboflavin_kinase"/>
</dbReference>
<dbReference type="EC" id="2.7.7.2" evidence="15"/>
<evidence type="ECO:0000313" key="18">
    <source>
        <dbReference type="Proteomes" id="UP000501534"/>
    </source>
</evidence>
<dbReference type="NCBIfam" id="NF004163">
    <property type="entry name" value="PRK05627.1-6"/>
    <property type="match status" value="1"/>
</dbReference>
<comment type="catalytic activity">
    <reaction evidence="13 15">
        <text>riboflavin + ATP = FMN + ADP + H(+)</text>
        <dbReference type="Rhea" id="RHEA:14357"/>
        <dbReference type="ChEBI" id="CHEBI:15378"/>
        <dbReference type="ChEBI" id="CHEBI:30616"/>
        <dbReference type="ChEBI" id="CHEBI:57986"/>
        <dbReference type="ChEBI" id="CHEBI:58210"/>
        <dbReference type="ChEBI" id="CHEBI:456216"/>
        <dbReference type="EC" id="2.7.1.26"/>
    </reaction>
</comment>
<keyword evidence="5 15" id="KW-0288">FMN</keyword>
<proteinExistence type="inferred from homology"/>
<evidence type="ECO:0000256" key="6">
    <source>
        <dbReference type="ARBA" id="ARBA00022679"/>
    </source>
</evidence>
<dbReference type="Gene3D" id="3.40.50.620">
    <property type="entry name" value="HUPs"/>
    <property type="match status" value="1"/>
</dbReference>
<keyword evidence="11 15" id="KW-0067">ATP-binding</keyword>
<keyword evidence="9 15" id="KW-0418">Kinase</keyword>
<dbReference type="AlphaFoldDB" id="A0A6M4GZE2"/>
<dbReference type="EMBL" id="CP053069">
    <property type="protein sequence ID" value="QJR12626.1"/>
    <property type="molecule type" value="Genomic_DNA"/>
</dbReference>
<dbReference type="NCBIfam" id="TIGR00083">
    <property type="entry name" value="ribF"/>
    <property type="match status" value="1"/>
</dbReference>
<dbReference type="Proteomes" id="UP000501534">
    <property type="component" value="Chromosome"/>
</dbReference>
<comment type="function">
    <text evidence="1">Catalyzes the phosphorylation of riboflavin to FMN followed by the adenylation of FMN to FAD.</text>
</comment>
<evidence type="ECO:0000256" key="13">
    <source>
        <dbReference type="ARBA" id="ARBA00047880"/>
    </source>
</evidence>
<dbReference type="GO" id="GO:0008531">
    <property type="term" value="F:riboflavin kinase activity"/>
    <property type="evidence" value="ECO:0007669"/>
    <property type="project" value="UniProtKB-UniRule"/>
</dbReference>
<evidence type="ECO:0000256" key="5">
    <source>
        <dbReference type="ARBA" id="ARBA00022643"/>
    </source>
</evidence>
<dbReference type="PANTHER" id="PTHR22749:SF6">
    <property type="entry name" value="RIBOFLAVIN KINASE"/>
    <property type="match status" value="1"/>
</dbReference>
<dbReference type="InterPro" id="IPR002606">
    <property type="entry name" value="Riboflavin_kinase_bac"/>
</dbReference>
<dbReference type="GO" id="GO:0003919">
    <property type="term" value="F:FMN adenylyltransferase activity"/>
    <property type="evidence" value="ECO:0007669"/>
    <property type="project" value="UniProtKB-UniRule"/>
</dbReference>
<keyword evidence="18" id="KW-1185">Reference proteome</keyword>
<comment type="pathway">
    <text evidence="3 15">Cofactor biosynthesis; FMN biosynthesis; FMN from riboflavin (ATP route): step 1/1.</text>
</comment>
<dbReference type="SUPFAM" id="SSF52374">
    <property type="entry name" value="Nucleotidylyl transferase"/>
    <property type="match status" value="1"/>
</dbReference>
<dbReference type="NCBIfam" id="NF004160">
    <property type="entry name" value="PRK05627.1-3"/>
    <property type="match status" value="1"/>
</dbReference>
<dbReference type="RefSeq" id="WP_171096631.1">
    <property type="nucleotide sequence ID" value="NZ_CP053069.1"/>
</dbReference>
<sequence length="309" mass="34022">MRVLRHPRTARRDCAIAIGSFDGVHRGHAEILEHVRTAANGHGLDSAVLTFEPLPREFFSPSTAPARLTSLGEKVALIAEHGIQTMYVQRFNQAFASQEPDQFAWRLRDALGARWVLVGEDFRFGAKRAGDVHKLIELGARLDFHVEVLPDVQDDGEHRISSTRIREALAAGHFPEAARMLGRPYTITGRVQHGAKRGRELGFPTANVRLGRAKPALTGVFAIKCFGAATRGLEGVASLGYNPAVQTGGPATLEAFLFDFQGDLYGRRLTIEFLKKLRDEAPFASLDALRAQIHRDCDEARGYFAAGTR</sequence>
<comment type="similarity">
    <text evidence="15">Belongs to the ribF family.</text>
</comment>
<keyword evidence="10 15" id="KW-0274">FAD</keyword>
<evidence type="ECO:0000256" key="12">
    <source>
        <dbReference type="ARBA" id="ARBA00023268"/>
    </source>
</evidence>
<name>A0A6M4GZE2_9PROT</name>
<keyword evidence="7 15" id="KW-0548">Nucleotidyltransferase</keyword>
<dbReference type="SUPFAM" id="SSF82114">
    <property type="entry name" value="Riboflavin kinase-like"/>
    <property type="match status" value="1"/>
</dbReference>
<dbReference type="InterPro" id="IPR014729">
    <property type="entry name" value="Rossmann-like_a/b/a_fold"/>
</dbReference>
<dbReference type="FunFam" id="3.40.50.620:FF:000021">
    <property type="entry name" value="Riboflavin biosynthesis protein"/>
    <property type="match status" value="1"/>
</dbReference>